<protein>
    <recommendedName>
        <fullName evidence="3">F-box domain-containing protein</fullName>
    </recommendedName>
</protein>
<keyword evidence="2" id="KW-1185">Reference proteome</keyword>
<dbReference type="HOGENOM" id="CLU_057877_0_0_1"/>
<reference evidence="2" key="1">
    <citation type="journal article" date="2014" name="Proc. Natl. Acad. Sci. U.S.A.">
        <title>Extensive sampling of basidiomycete genomes demonstrates inadequacy of the white-rot/brown-rot paradigm for wood decay fungi.</title>
        <authorList>
            <person name="Riley R."/>
            <person name="Salamov A.A."/>
            <person name="Brown D.W."/>
            <person name="Nagy L.G."/>
            <person name="Floudas D."/>
            <person name="Held B.W."/>
            <person name="Levasseur A."/>
            <person name="Lombard V."/>
            <person name="Morin E."/>
            <person name="Otillar R."/>
            <person name="Lindquist E.A."/>
            <person name="Sun H."/>
            <person name="LaButti K.M."/>
            <person name="Schmutz J."/>
            <person name="Jabbour D."/>
            <person name="Luo H."/>
            <person name="Baker S.E."/>
            <person name="Pisabarro A.G."/>
            <person name="Walton J.D."/>
            <person name="Blanchette R.A."/>
            <person name="Henrissat B."/>
            <person name="Martin F."/>
            <person name="Cullen D."/>
            <person name="Hibbett D.S."/>
            <person name="Grigoriev I.V."/>
        </authorList>
    </citation>
    <scope>NUCLEOTIDE SEQUENCE [LARGE SCALE GENOMIC DNA]</scope>
    <source>
        <strain evidence="2">FD-172 SS1</strain>
    </source>
</reference>
<dbReference type="Gene3D" id="3.80.10.10">
    <property type="entry name" value="Ribonuclease Inhibitor"/>
    <property type="match status" value="1"/>
</dbReference>
<proteinExistence type="predicted"/>
<dbReference type="EMBL" id="KL198075">
    <property type="protein sequence ID" value="KDQ09691.1"/>
    <property type="molecule type" value="Genomic_DNA"/>
</dbReference>
<dbReference type="InterPro" id="IPR032675">
    <property type="entry name" value="LRR_dom_sf"/>
</dbReference>
<dbReference type="Proteomes" id="UP000027195">
    <property type="component" value="Unassembled WGS sequence"/>
</dbReference>
<evidence type="ECO:0008006" key="3">
    <source>
        <dbReference type="Google" id="ProtNLM"/>
    </source>
</evidence>
<name>A0A067MDL8_BOTB1</name>
<organism evidence="1 2">
    <name type="scientific">Botryobasidium botryosum (strain FD-172 SS1)</name>
    <dbReference type="NCBI Taxonomy" id="930990"/>
    <lineage>
        <taxon>Eukaryota</taxon>
        <taxon>Fungi</taxon>
        <taxon>Dikarya</taxon>
        <taxon>Basidiomycota</taxon>
        <taxon>Agaricomycotina</taxon>
        <taxon>Agaricomycetes</taxon>
        <taxon>Cantharellales</taxon>
        <taxon>Botryobasidiaceae</taxon>
        <taxon>Botryobasidium</taxon>
    </lineage>
</organism>
<dbReference type="AlphaFoldDB" id="A0A067MDL8"/>
<dbReference type="InParanoid" id="A0A067MDL8"/>
<dbReference type="STRING" id="930990.A0A067MDL8"/>
<dbReference type="SUPFAM" id="SSF52047">
    <property type="entry name" value="RNI-like"/>
    <property type="match status" value="1"/>
</dbReference>
<gene>
    <name evidence="1" type="ORF">BOTBODRAFT_36795</name>
</gene>
<evidence type="ECO:0000313" key="2">
    <source>
        <dbReference type="Proteomes" id="UP000027195"/>
    </source>
</evidence>
<accession>A0A067MDL8</accession>
<evidence type="ECO:0000313" key="1">
    <source>
        <dbReference type="EMBL" id="KDQ09691.1"/>
    </source>
</evidence>
<sequence>MLEHYLQSPAPQLRAFHAYFNCNMSAHGDSGDDIAGFIPELFDGHTPCLRDLSLNGIYVPLTSPIYTGLTSLALAYPHYALYPASRISDIIHVLAACPLLKKLRLSNIAFILGDDNPPPTSPLHMQRLKSLSLEDVDHGDVRFILASIRVSPALRIYVTMNAEPALPMYDILPGNVMDVFPNISTTRTMDVDFAEGAIGICCSARSGIKFKLTVTSRGGSDDRDRGACFSSLRSLGNLPNLTTFSLCFPDDNIRYSDTNVSSALFIENMERLSSIKSMSLIRCPASFIEALRITPTSHLCPRLKSLYVEKHNFDDVRLSAIVLSRTTEAPATRGQVKLERLSVRVYERLNELESRADLEQLPLSVDVEEDDPDEVDQDVSEYYEGSVDMGYSS</sequence>